<keyword evidence="2" id="KW-0808">Transferase</keyword>
<evidence type="ECO:0000313" key="3">
    <source>
        <dbReference type="Proteomes" id="UP000245474"/>
    </source>
</evidence>
<sequence>MSSEPETPGAGPGDATDPRLAGLHTWLTEVLGSRAIRLEVASADASFRRYFRVHHGGGTAIAMDAPPEREPCEPFLRVARLLRVAGLHAPAVLAADAGRGYLLLEDLGGDTYLDVLLAGEARPEPLLDDAVDALVRWQAASRDGVLPPYDRALLERELDLFPTWYVGRHLGLTPGSDWQAAWRAGRAALVDAALAQPHVWVHRDYMPRNLLPADPNPGVIDFQDAVHGPITYDLASLLRDAFIEWSPQQEARWVRRYQAAAMAAGLPVPEPLAPALDLMAAQRHLKVLGIFARLCHRDGKPRYIAEAPRFLRYLDREFAPYPELADLREAVAALPSPEGRA</sequence>
<keyword evidence="3" id="KW-1185">Reference proteome</keyword>
<dbReference type="SUPFAM" id="SSF56112">
    <property type="entry name" value="Protein kinase-like (PK-like)"/>
    <property type="match status" value="1"/>
</dbReference>
<dbReference type="EMBL" id="QFFI01000003">
    <property type="protein sequence ID" value="PWG65247.1"/>
    <property type="molecule type" value="Genomic_DNA"/>
</dbReference>
<reference evidence="2 3" key="1">
    <citation type="submission" date="2018-05" db="EMBL/GenBank/DDBJ databases">
        <title>Spiribacter halobius sp. nov., a moderately halophilic bacterium isolated from marine solar saltern.</title>
        <authorList>
            <person name="Zheng W.-S."/>
            <person name="Lu D.-C."/>
            <person name="Du Z.-J."/>
        </authorList>
    </citation>
    <scope>NUCLEOTIDE SEQUENCE [LARGE SCALE GENOMIC DNA]</scope>
    <source>
        <strain evidence="2 3">E85</strain>
    </source>
</reference>
<dbReference type="OrthoDB" id="9809275at2"/>
<dbReference type="RefSeq" id="WP_109676088.1">
    <property type="nucleotide sequence ID" value="NZ_CP086615.1"/>
</dbReference>
<evidence type="ECO:0000313" key="2">
    <source>
        <dbReference type="EMBL" id="PWG65247.1"/>
    </source>
</evidence>
<dbReference type="AlphaFoldDB" id="A0A2U2N834"/>
<dbReference type="InterPro" id="IPR011009">
    <property type="entry name" value="Kinase-like_dom_sf"/>
</dbReference>
<dbReference type="InterPro" id="IPR002575">
    <property type="entry name" value="Aminoglycoside_PTrfase"/>
</dbReference>
<dbReference type="GO" id="GO:0016740">
    <property type="term" value="F:transferase activity"/>
    <property type="evidence" value="ECO:0007669"/>
    <property type="project" value="UniProtKB-KW"/>
</dbReference>
<dbReference type="Gene3D" id="3.30.200.20">
    <property type="entry name" value="Phosphorylase Kinase, domain 1"/>
    <property type="match status" value="1"/>
</dbReference>
<dbReference type="Gene3D" id="3.90.1200.10">
    <property type="match status" value="1"/>
</dbReference>
<gene>
    <name evidence="2" type="ORF">DEM34_02965</name>
</gene>
<accession>A0A2U2N834</accession>
<organism evidence="2 3">
    <name type="scientific">Sediminicurvatus halobius</name>
    <dbReference type="NCBI Taxonomy" id="2182432"/>
    <lineage>
        <taxon>Bacteria</taxon>
        <taxon>Pseudomonadati</taxon>
        <taxon>Pseudomonadota</taxon>
        <taxon>Gammaproteobacteria</taxon>
        <taxon>Chromatiales</taxon>
        <taxon>Ectothiorhodospiraceae</taxon>
        <taxon>Sediminicurvatus</taxon>
    </lineage>
</organism>
<dbReference type="Pfam" id="PF01636">
    <property type="entry name" value="APH"/>
    <property type="match status" value="1"/>
</dbReference>
<evidence type="ECO:0000259" key="1">
    <source>
        <dbReference type="Pfam" id="PF01636"/>
    </source>
</evidence>
<name>A0A2U2N834_9GAMM</name>
<protein>
    <submittedName>
        <fullName evidence="2">Aminoglycoside phosphotransferase</fullName>
    </submittedName>
</protein>
<feature type="domain" description="Aminoglycoside phosphotransferase" evidence="1">
    <location>
        <begin position="39"/>
        <end position="263"/>
    </location>
</feature>
<comment type="caution">
    <text evidence="2">The sequence shown here is derived from an EMBL/GenBank/DDBJ whole genome shotgun (WGS) entry which is preliminary data.</text>
</comment>
<dbReference type="Proteomes" id="UP000245474">
    <property type="component" value="Unassembled WGS sequence"/>
</dbReference>
<proteinExistence type="predicted"/>